<dbReference type="VEuPathDB" id="MicrosporidiaDB:M153_6230001"/>
<dbReference type="Proteomes" id="UP000051530">
    <property type="component" value="Unassembled WGS sequence"/>
</dbReference>
<dbReference type="GO" id="GO:1990883">
    <property type="term" value="F:18S rRNA cytidine N-acetyltransferase activity"/>
    <property type="evidence" value="ECO:0007669"/>
    <property type="project" value="TreeGrafter"/>
</dbReference>
<dbReference type="Gene3D" id="3.40.630.30">
    <property type="match status" value="1"/>
</dbReference>
<dbReference type="InterPro" id="IPR016181">
    <property type="entry name" value="Acyl_CoA_acyltransferase"/>
</dbReference>
<keyword evidence="2" id="KW-0808">Transferase</keyword>
<dbReference type="PANTHER" id="PTHR10925:SF5">
    <property type="entry name" value="RNA CYTIDINE ACETYLTRANSFERASE"/>
    <property type="match status" value="1"/>
</dbReference>
<dbReference type="GO" id="GO:0005730">
    <property type="term" value="C:nucleolus"/>
    <property type="evidence" value="ECO:0007669"/>
    <property type="project" value="TreeGrafter"/>
</dbReference>
<dbReference type="InterPro" id="IPR000182">
    <property type="entry name" value="GNAT_dom"/>
</dbReference>
<dbReference type="PANTHER" id="PTHR10925">
    <property type="entry name" value="N-ACETYLTRANSFERASE 10"/>
    <property type="match status" value="1"/>
</dbReference>
<evidence type="ECO:0000259" key="1">
    <source>
        <dbReference type="Pfam" id="PF13718"/>
    </source>
</evidence>
<feature type="non-terminal residue" evidence="2">
    <location>
        <position position="1"/>
    </location>
</feature>
<dbReference type="Pfam" id="PF13718">
    <property type="entry name" value="GNAT_acetyltr_2"/>
    <property type="match status" value="1"/>
</dbReference>
<proteinExistence type="predicted"/>
<reference evidence="2 3" key="1">
    <citation type="submission" date="2015-07" db="EMBL/GenBank/DDBJ databases">
        <title>The genome of Pseudoloma neurophilia, a relevant intracellular parasite of the zebrafish.</title>
        <authorList>
            <person name="Ndikumana S."/>
            <person name="Pelin A."/>
            <person name="Sanders J."/>
            <person name="Corradi N."/>
        </authorList>
    </citation>
    <scope>NUCLEOTIDE SEQUENCE [LARGE SCALE GENOMIC DNA]</scope>
    <source>
        <strain evidence="2 3">MK1</strain>
    </source>
</reference>
<keyword evidence="3" id="KW-1185">Reference proteome</keyword>
<comment type="caution">
    <text evidence="2">The sequence shown here is derived from an EMBL/GenBank/DDBJ whole genome shotgun (WGS) entry which is preliminary data.</text>
</comment>
<name>A0A0R0LWV8_9MICR</name>
<protein>
    <submittedName>
        <fullName evidence="2">N-acetyltransferase 10</fullName>
    </submittedName>
</protein>
<dbReference type="GO" id="GO:0000049">
    <property type="term" value="F:tRNA binding"/>
    <property type="evidence" value="ECO:0007669"/>
    <property type="project" value="TreeGrafter"/>
</dbReference>
<dbReference type="GO" id="GO:1904812">
    <property type="term" value="P:rRNA acetylation involved in maturation of SSU-rRNA"/>
    <property type="evidence" value="ECO:0007669"/>
    <property type="project" value="TreeGrafter"/>
</dbReference>
<gene>
    <name evidence="2" type="ORF">M153_6230001</name>
</gene>
<dbReference type="AlphaFoldDB" id="A0A0R0LWV8"/>
<accession>A0A0R0LWV8</accession>
<dbReference type="SUPFAM" id="SSF55729">
    <property type="entry name" value="Acyl-CoA N-acyltransferases (Nat)"/>
    <property type="match status" value="1"/>
</dbReference>
<organism evidence="2 3">
    <name type="scientific">Pseudoloma neurophilia</name>
    <dbReference type="NCBI Taxonomy" id="146866"/>
    <lineage>
        <taxon>Eukaryota</taxon>
        <taxon>Fungi</taxon>
        <taxon>Fungi incertae sedis</taxon>
        <taxon>Microsporidia</taxon>
        <taxon>Pseudoloma</taxon>
    </lineage>
</organism>
<feature type="domain" description="N-acetyltransferase" evidence="1">
    <location>
        <begin position="10"/>
        <end position="204"/>
    </location>
</feature>
<dbReference type="InterPro" id="IPR032672">
    <property type="entry name" value="TmcA/NAT10/Kre33"/>
</dbReference>
<dbReference type="GO" id="GO:0030686">
    <property type="term" value="C:90S preribosome"/>
    <property type="evidence" value="ECO:0007669"/>
    <property type="project" value="TreeGrafter"/>
</dbReference>
<dbReference type="OrthoDB" id="10067491at2759"/>
<sequence length="388" mass="43892">ELHGEETLRKIFSIFTSSHYKNTPNDMKILADMPNHQIFVLSDGNMIYCAVHIAFEQLKNLGQARSGHENKSGNLLPWIIHDQYTVFNPEIGNLSCKGLRIVRIAVPGEFQGKGYGSETVNQILSHFSLKCLDVGLEYLQHPTGATQNDINPLFKPVSATEIGFVGVSTSLNQKMYKFFSKLNFIPIHIGQNINQSGEFSFSMVYLDKKNNTGDIGCPFNNSGLQNALAIQNILLSCHDYFKLKFLRLASSIWFDLGPELAFDIVRSQHSVMISKNTYQFNLHDFDQIRLAQFAAYKCDFSVVRDCIREVAIFYFMNKNLVNLNTAQSKSDEKATNQPLLVKSEELILFCIGIFAISPKEIVTQFDGLNVETVVLYLRKAVDTILKYN</sequence>
<dbReference type="EMBL" id="LGUB01000237">
    <property type="protein sequence ID" value="KRH93722.1"/>
    <property type="molecule type" value="Genomic_DNA"/>
</dbReference>
<evidence type="ECO:0000313" key="3">
    <source>
        <dbReference type="Proteomes" id="UP000051530"/>
    </source>
</evidence>
<evidence type="ECO:0000313" key="2">
    <source>
        <dbReference type="EMBL" id="KRH93722.1"/>
    </source>
</evidence>